<dbReference type="RefSeq" id="WP_107299481.1">
    <property type="nucleotide sequence ID" value="NZ_PYMB01000009.1"/>
</dbReference>
<dbReference type="SUPFAM" id="SSF51206">
    <property type="entry name" value="cAMP-binding domain-like"/>
    <property type="match status" value="1"/>
</dbReference>
<dbReference type="EMBL" id="PYMB01000009">
    <property type="protein sequence ID" value="PSW10845.1"/>
    <property type="molecule type" value="Genomic_DNA"/>
</dbReference>
<dbReference type="InterPro" id="IPR036390">
    <property type="entry name" value="WH_DNA-bd_sf"/>
</dbReference>
<dbReference type="InterPro" id="IPR000595">
    <property type="entry name" value="cNMP-bd_dom"/>
</dbReference>
<evidence type="ECO:0000313" key="2">
    <source>
        <dbReference type="EMBL" id="PSW10845.1"/>
    </source>
</evidence>
<accession>A0A2T3NAT5</accession>
<sequence length="218" mass="24910">MKERLQQIYNLSDDLTEQLTQAGTFRTFSRGKYLGFQGEIPDVLYLPLDGILSLQAPCESRDDYFYAVFCAGIPVNDLFLLNPQPRFESLKALTDVTLLSVPFTKARELMADSLEFSHMMMKSVSNKLYTFGCLNYIQSEKNPEQKILKCLQQLASLNPRNRVYLNYRNIASLMVISRNTVAKVVKDLHSRGVLVVEKSYITFPEQSELCQAPSHSLY</sequence>
<dbReference type="SUPFAM" id="SSF46785">
    <property type="entry name" value="Winged helix' DNA-binding domain"/>
    <property type="match status" value="1"/>
</dbReference>
<gene>
    <name evidence="2" type="ORF">C9J01_17755</name>
</gene>
<dbReference type="Proteomes" id="UP000241346">
    <property type="component" value="Unassembled WGS sequence"/>
</dbReference>
<dbReference type="Pfam" id="PF00027">
    <property type="entry name" value="cNMP_binding"/>
    <property type="match status" value="1"/>
</dbReference>
<proteinExistence type="predicted"/>
<feature type="domain" description="Cyclic nucleotide-binding" evidence="1">
    <location>
        <begin position="7"/>
        <end position="127"/>
    </location>
</feature>
<evidence type="ECO:0000313" key="3">
    <source>
        <dbReference type="Proteomes" id="UP000241346"/>
    </source>
</evidence>
<dbReference type="InterPro" id="IPR018490">
    <property type="entry name" value="cNMP-bd_dom_sf"/>
</dbReference>
<dbReference type="InterPro" id="IPR014710">
    <property type="entry name" value="RmlC-like_jellyroll"/>
</dbReference>
<reference evidence="2 3" key="1">
    <citation type="submission" date="2018-03" db="EMBL/GenBank/DDBJ databases">
        <title>Whole genome sequencing of Histamine producing bacteria.</title>
        <authorList>
            <person name="Butler K."/>
        </authorList>
    </citation>
    <scope>NUCLEOTIDE SEQUENCE [LARGE SCALE GENOMIC DNA]</scope>
    <source>
        <strain evidence="2 3">DSM 19138</strain>
    </source>
</reference>
<dbReference type="InterPro" id="IPR036388">
    <property type="entry name" value="WH-like_DNA-bd_sf"/>
</dbReference>
<organism evidence="2 3">
    <name type="scientific">Photobacterium rosenbergii</name>
    <dbReference type="NCBI Taxonomy" id="294936"/>
    <lineage>
        <taxon>Bacteria</taxon>
        <taxon>Pseudomonadati</taxon>
        <taxon>Pseudomonadota</taxon>
        <taxon>Gammaproteobacteria</taxon>
        <taxon>Vibrionales</taxon>
        <taxon>Vibrionaceae</taxon>
        <taxon>Photobacterium</taxon>
    </lineage>
</organism>
<dbReference type="Gene3D" id="1.10.10.10">
    <property type="entry name" value="Winged helix-like DNA-binding domain superfamily/Winged helix DNA-binding domain"/>
    <property type="match status" value="1"/>
</dbReference>
<dbReference type="OrthoDB" id="581021at2"/>
<dbReference type="Gene3D" id="2.60.120.10">
    <property type="entry name" value="Jelly Rolls"/>
    <property type="match status" value="1"/>
</dbReference>
<protein>
    <recommendedName>
        <fullName evidence="1">Cyclic nucleotide-binding domain-containing protein</fullName>
    </recommendedName>
</protein>
<dbReference type="AlphaFoldDB" id="A0A2T3NAT5"/>
<comment type="caution">
    <text evidence="2">The sequence shown here is derived from an EMBL/GenBank/DDBJ whole genome shotgun (WGS) entry which is preliminary data.</text>
</comment>
<dbReference type="PROSITE" id="PS50042">
    <property type="entry name" value="CNMP_BINDING_3"/>
    <property type="match status" value="1"/>
</dbReference>
<dbReference type="CDD" id="cd00038">
    <property type="entry name" value="CAP_ED"/>
    <property type="match status" value="1"/>
</dbReference>
<name>A0A2T3NAT5_9GAMM</name>
<evidence type="ECO:0000259" key="1">
    <source>
        <dbReference type="PROSITE" id="PS50042"/>
    </source>
</evidence>